<dbReference type="KEGG" id="ksn:43586262"/>
<organism evidence="1 2">
    <name type="scientific">Kwoniella shandongensis</name>
    <dbReference type="NCBI Taxonomy" id="1734106"/>
    <lineage>
        <taxon>Eukaryota</taxon>
        <taxon>Fungi</taxon>
        <taxon>Dikarya</taxon>
        <taxon>Basidiomycota</taxon>
        <taxon>Agaricomycotina</taxon>
        <taxon>Tremellomycetes</taxon>
        <taxon>Tremellales</taxon>
        <taxon>Cryptococcaceae</taxon>
        <taxon>Kwoniella</taxon>
    </lineage>
</organism>
<protein>
    <submittedName>
        <fullName evidence="1">Uncharacterized protein</fullName>
    </submittedName>
</protein>
<evidence type="ECO:0000313" key="2">
    <source>
        <dbReference type="Proteomes" id="UP000322225"/>
    </source>
</evidence>
<dbReference type="AlphaFoldDB" id="A0AAJ8LQS7"/>
<proteinExistence type="predicted"/>
<gene>
    <name evidence="1" type="ORF">CI109_106783</name>
</gene>
<dbReference type="EMBL" id="CP144063">
    <property type="protein sequence ID" value="WWD22292.1"/>
    <property type="molecule type" value="Genomic_DNA"/>
</dbReference>
<dbReference type="GeneID" id="43586262"/>
<dbReference type="Proteomes" id="UP000322225">
    <property type="component" value="Chromosome 13"/>
</dbReference>
<keyword evidence="2" id="KW-1185">Reference proteome</keyword>
<evidence type="ECO:0000313" key="1">
    <source>
        <dbReference type="EMBL" id="WWD22292.1"/>
    </source>
</evidence>
<name>A0AAJ8LQS7_9TREE</name>
<accession>A0AAJ8LQS7</accession>
<sequence length="114" mass="12157">MNIAAYGIHHPYVNPQELPFPTTTLPGGGRLPIYPAVRTRYPGPNVGFGAGAMGMPHPLGSPLAWGAGMGLDSTAASWRRYYGLGGLLTGYPLHYRLPGRPGMGGYFGGWDIRD</sequence>
<reference evidence="1" key="2">
    <citation type="submission" date="2024-01" db="EMBL/GenBank/DDBJ databases">
        <title>Comparative genomics of Cryptococcus and Kwoniella reveals pathogenesis evolution and contrasting modes of karyotype evolution via chromosome fusion or intercentromeric recombination.</title>
        <authorList>
            <person name="Coelho M.A."/>
            <person name="David-Palma M."/>
            <person name="Shea T."/>
            <person name="Bowers K."/>
            <person name="McGinley-Smith S."/>
            <person name="Mohammad A.W."/>
            <person name="Gnirke A."/>
            <person name="Yurkov A.M."/>
            <person name="Nowrousian M."/>
            <person name="Sun S."/>
            <person name="Cuomo C.A."/>
            <person name="Heitman J."/>
        </authorList>
    </citation>
    <scope>NUCLEOTIDE SEQUENCE</scope>
    <source>
        <strain evidence="1">CBS 12478</strain>
    </source>
</reference>
<dbReference type="RefSeq" id="XP_065823982.1">
    <property type="nucleotide sequence ID" value="XM_065967910.1"/>
</dbReference>
<reference evidence="1" key="1">
    <citation type="submission" date="2017-08" db="EMBL/GenBank/DDBJ databases">
        <authorList>
            <person name="Cuomo C."/>
            <person name="Billmyre B."/>
            <person name="Heitman J."/>
        </authorList>
    </citation>
    <scope>NUCLEOTIDE SEQUENCE</scope>
    <source>
        <strain evidence="1">CBS 12478</strain>
    </source>
</reference>